<dbReference type="EMBL" id="FJOG01000012">
    <property type="protein sequence ID" value="CZR58625.1"/>
    <property type="molecule type" value="Genomic_DNA"/>
</dbReference>
<proteinExistence type="predicted"/>
<dbReference type="Pfam" id="PF20736">
    <property type="entry name" value="Glyco_hydro127M"/>
    <property type="match status" value="1"/>
</dbReference>
<reference evidence="3 4" key="1">
    <citation type="submission" date="2016-03" db="EMBL/GenBank/DDBJ databases">
        <authorList>
            <person name="Ploux O."/>
        </authorList>
    </citation>
    <scope>NUCLEOTIDE SEQUENCE [LARGE SCALE GENOMIC DNA]</scope>
    <source>
        <strain evidence="3 4">UAMH 11012</strain>
    </source>
</reference>
<feature type="domain" description="Non-reducing end beta-L-arabinofuranosidase-like GH127 middle" evidence="2">
    <location>
        <begin position="419"/>
        <end position="475"/>
    </location>
</feature>
<gene>
    <name evidence="3" type="ORF">PAC_08517</name>
</gene>
<dbReference type="InterPro" id="IPR012878">
    <property type="entry name" value="Beta-AFase-like_GH127_cat"/>
</dbReference>
<dbReference type="OrthoDB" id="5358475at2759"/>
<dbReference type="SUPFAM" id="SSF48208">
    <property type="entry name" value="Six-hairpin glycosidases"/>
    <property type="match status" value="1"/>
</dbReference>
<evidence type="ECO:0008006" key="5">
    <source>
        <dbReference type="Google" id="ProtNLM"/>
    </source>
</evidence>
<dbReference type="AlphaFoldDB" id="A0A1L7X0T3"/>
<dbReference type="Pfam" id="PF07944">
    <property type="entry name" value="Beta-AFase-like_GH127_cat"/>
    <property type="match status" value="1"/>
</dbReference>
<sequence>MSGLGKMTAISQHIPAFDIPADFHEVVSFTYNLLTIGQVKPQGWVKDQLTLQGFGLAGNLFDFYRYVKGSTWLGGTEEYSELHESAPYWYNANVPLAYVLDDERLKSQSNLFLDFVLDHQAEDGWLGPETTHQTRGIWARCLLLQGMMNHAIASPDQEDKIVSAMHKFVVVANSMLKNNYTGYIQQQATISIHMDSGLHVLTSYQPLFNGCAVVAKRDWTNFFVSGVFPTEGTPQAKVQSNFEHGVNMAQGLRYMAQLYRMTKNERLVEQTRDAVYMTMRYQGSNSGSILADEYIGGKSPQRGSELCMAVETIFSLSYLYRLIGDSSFADKAELAAFNALPAAISPDFWSHQYVTQTNQPWSQNLTGKPFYNVVSYGNVFGLEPNFPCCTVNHGQALPKLIMSSFVSTADPGILHMFLIPASVSTKIKGTDVLISCETSYPFSTTLNYIIQSKANFNFYVRIPSWAQPNSTIKINDGLDRVLDPSPTSSLQKIQVLPGQTRVQITLQADIRIVYKPNNTVAIYHGALLYALDIGYNTTASPARNWSSHEPIPANETDPRALDHTLLPTTPWNIAIDPSQLQFVSSLKEGDELPNPIYARGAPPVAIWTAAQEIEWPEAKGTADLPPDPVTLIGAPFWAKLVPYGSAKLHMGELPSVVLPKLAF</sequence>
<dbReference type="InterPro" id="IPR008928">
    <property type="entry name" value="6-hairpin_glycosidase_sf"/>
</dbReference>
<protein>
    <recommendedName>
        <fullName evidence="5">DUF1680 domain protein</fullName>
    </recommendedName>
</protein>
<dbReference type="Proteomes" id="UP000184330">
    <property type="component" value="Unassembled WGS sequence"/>
</dbReference>
<dbReference type="STRING" id="576137.A0A1L7X0T3"/>
<accession>A0A1L7X0T3</accession>
<feature type="domain" description="Non-reducing end beta-L-arabinofuranosidase-like GH127 catalytic" evidence="1">
    <location>
        <begin position="91"/>
        <end position="399"/>
    </location>
</feature>
<evidence type="ECO:0000259" key="2">
    <source>
        <dbReference type="Pfam" id="PF20736"/>
    </source>
</evidence>
<dbReference type="PANTHER" id="PTHR31151">
    <property type="entry name" value="PROLINE-TRNA LIGASE (DUF1680)"/>
    <property type="match status" value="1"/>
</dbReference>
<dbReference type="InterPro" id="IPR049046">
    <property type="entry name" value="Beta-AFase-like_GH127_middle"/>
</dbReference>
<keyword evidence="4" id="KW-1185">Reference proteome</keyword>
<dbReference type="GO" id="GO:0005975">
    <property type="term" value="P:carbohydrate metabolic process"/>
    <property type="evidence" value="ECO:0007669"/>
    <property type="project" value="InterPro"/>
</dbReference>
<evidence type="ECO:0000259" key="1">
    <source>
        <dbReference type="Pfam" id="PF07944"/>
    </source>
</evidence>
<organism evidence="3 4">
    <name type="scientific">Phialocephala subalpina</name>
    <dbReference type="NCBI Taxonomy" id="576137"/>
    <lineage>
        <taxon>Eukaryota</taxon>
        <taxon>Fungi</taxon>
        <taxon>Dikarya</taxon>
        <taxon>Ascomycota</taxon>
        <taxon>Pezizomycotina</taxon>
        <taxon>Leotiomycetes</taxon>
        <taxon>Helotiales</taxon>
        <taxon>Mollisiaceae</taxon>
        <taxon>Phialocephala</taxon>
        <taxon>Phialocephala fortinii species complex</taxon>
    </lineage>
</organism>
<evidence type="ECO:0000313" key="4">
    <source>
        <dbReference type="Proteomes" id="UP000184330"/>
    </source>
</evidence>
<evidence type="ECO:0000313" key="3">
    <source>
        <dbReference type="EMBL" id="CZR58625.1"/>
    </source>
</evidence>
<name>A0A1L7X0T3_9HELO</name>
<dbReference type="PANTHER" id="PTHR31151:SF0">
    <property type="entry name" value="PROLINE-TRNA LIGASE (DUF1680)"/>
    <property type="match status" value="1"/>
</dbReference>